<comment type="catalytic activity">
    <reaction evidence="1">
        <text>(4aS,6R)-4a-hydroxy-L-erythro-5,6,7,8-tetrahydrobiopterin = (6R)-L-erythro-6,7-dihydrobiopterin + H2O</text>
        <dbReference type="Rhea" id="RHEA:11920"/>
        <dbReference type="ChEBI" id="CHEBI:15377"/>
        <dbReference type="ChEBI" id="CHEBI:15642"/>
        <dbReference type="ChEBI" id="CHEBI:43120"/>
        <dbReference type="EC" id="4.2.1.96"/>
    </reaction>
</comment>
<sequence length="121" mass="13991">MSTTQPHDPEDIRRRIQTELPHWRYEDGQLCRQYRTGGWKGTLMAVNAVGHLAEAAWHHPDLAVSYDSVTVKLSTHSVKGVTDRDFELARRIEDLLMWRPAPDSALEGTPDDPRFKYIEYD</sequence>
<evidence type="ECO:0000313" key="6">
    <source>
        <dbReference type="Proteomes" id="UP000295717"/>
    </source>
</evidence>
<dbReference type="InterPro" id="IPR001533">
    <property type="entry name" value="Pterin_deHydtase"/>
</dbReference>
<comment type="similarity">
    <text evidence="2">Belongs to the pterin-4-alpha-carbinolamine dehydratase family.</text>
</comment>
<organism evidence="5 6">
    <name type="scientific">Thiobaca trueperi</name>
    <dbReference type="NCBI Taxonomy" id="127458"/>
    <lineage>
        <taxon>Bacteria</taxon>
        <taxon>Pseudomonadati</taxon>
        <taxon>Pseudomonadota</taxon>
        <taxon>Gammaproteobacteria</taxon>
        <taxon>Chromatiales</taxon>
        <taxon>Chromatiaceae</taxon>
        <taxon>Thiobaca</taxon>
    </lineage>
</organism>
<dbReference type="GO" id="GO:0006729">
    <property type="term" value="P:tetrahydrobiopterin biosynthetic process"/>
    <property type="evidence" value="ECO:0007669"/>
    <property type="project" value="InterPro"/>
</dbReference>
<dbReference type="SUPFAM" id="SSF55248">
    <property type="entry name" value="PCD-like"/>
    <property type="match status" value="1"/>
</dbReference>
<keyword evidence="6" id="KW-1185">Reference proteome</keyword>
<keyword evidence="4" id="KW-0456">Lyase</keyword>
<dbReference type="EMBL" id="SMAO01000009">
    <property type="protein sequence ID" value="TCT19300.1"/>
    <property type="molecule type" value="Genomic_DNA"/>
</dbReference>
<comment type="caution">
    <text evidence="5">The sequence shown here is derived from an EMBL/GenBank/DDBJ whole genome shotgun (WGS) entry which is preliminary data.</text>
</comment>
<dbReference type="Pfam" id="PF01329">
    <property type="entry name" value="Pterin_4a"/>
    <property type="match status" value="1"/>
</dbReference>
<dbReference type="NCBIfam" id="NF002017">
    <property type="entry name" value="PRK00823.1-2"/>
    <property type="match status" value="1"/>
</dbReference>
<name>A0A4R3MSD0_9GAMM</name>
<evidence type="ECO:0000256" key="2">
    <source>
        <dbReference type="ARBA" id="ARBA00006472"/>
    </source>
</evidence>
<gene>
    <name evidence="5" type="ORF">EDC35_109180</name>
</gene>
<dbReference type="OrthoDB" id="9794987at2"/>
<dbReference type="GO" id="GO:0008124">
    <property type="term" value="F:4-alpha-hydroxytetrahydrobiopterin dehydratase activity"/>
    <property type="evidence" value="ECO:0007669"/>
    <property type="project" value="UniProtKB-EC"/>
</dbReference>
<dbReference type="Gene3D" id="3.30.1360.20">
    <property type="entry name" value="Transcriptional coactivator/pterin dehydratase"/>
    <property type="match status" value="1"/>
</dbReference>
<evidence type="ECO:0000256" key="3">
    <source>
        <dbReference type="ARBA" id="ARBA00013252"/>
    </source>
</evidence>
<dbReference type="InterPro" id="IPR036428">
    <property type="entry name" value="PCD_sf"/>
</dbReference>
<dbReference type="AlphaFoldDB" id="A0A4R3MSD0"/>
<dbReference type="PANTHER" id="PTHR12599">
    <property type="entry name" value="PTERIN-4-ALPHA-CARBINOLAMINE DEHYDRATASE"/>
    <property type="match status" value="1"/>
</dbReference>
<dbReference type="EC" id="4.2.1.96" evidence="3"/>
<reference evidence="5 6" key="1">
    <citation type="submission" date="2019-03" db="EMBL/GenBank/DDBJ databases">
        <title>Genomic Encyclopedia of Type Strains, Phase IV (KMG-IV): sequencing the most valuable type-strain genomes for metagenomic binning, comparative biology and taxonomic classification.</title>
        <authorList>
            <person name="Goeker M."/>
        </authorList>
    </citation>
    <scope>NUCLEOTIDE SEQUENCE [LARGE SCALE GENOMIC DNA]</scope>
    <source>
        <strain evidence="5 6">DSM 13587</strain>
    </source>
</reference>
<protein>
    <recommendedName>
        <fullName evidence="3">4a-hydroxytetrahydrobiopterin dehydratase</fullName>
        <ecNumber evidence="3">4.2.1.96</ecNumber>
    </recommendedName>
</protein>
<dbReference type="Proteomes" id="UP000295717">
    <property type="component" value="Unassembled WGS sequence"/>
</dbReference>
<accession>A0A4R3MSD0</accession>
<dbReference type="CDD" id="cd00488">
    <property type="entry name" value="PCD_DCoH"/>
    <property type="match status" value="1"/>
</dbReference>
<evidence type="ECO:0000256" key="4">
    <source>
        <dbReference type="ARBA" id="ARBA00023239"/>
    </source>
</evidence>
<dbReference type="RefSeq" id="WP_132978277.1">
    <property type="nucleotide sequence ID" value="NZ_SMAO01000009.1"/>
</dbReference>
<evidence type="ECO:0000313" key="5">
    <source>
        <dbReference type="EMBL" id="TCT19300.1"/>
    </source>
</evidence>
<dbReference type="PANTHER" id="PTHR12599:SF0">
    <property type="entry name" value="PTERIN-4-ALPHA-CARBINOLAMINE DEHYDRATASE"/>
    <property type="match status" value="1"/>
</dbReference>
<proteinExistence type="inferred from homology"/>
<evidence type="ECO:0000256" key="1">
    <source>
        <dbReference type="ARBA" id="ARBA00001554"/>
    </source>
</evidence>